<dbReference type="GO" id="GO:0070205">
    <property type="term" value="F:2-succinyl-6-hydroxy-2,4-cyclohexadiene-1-carboxylate synthase activity"/>
    <property type="evidence" value="ECO:0007669"/>
    <property type="project" value="UniProtKB-UniRule"/>
</dbReference>
<dbReference type="InterPro" id="IPR022485">
    <property type="entry name" value="SHCHC_synthase_MenH"/>
</dbReference>
<dbReference type="SUPFAM" id="SSF53474">
    <property type="entry name" value="alpha/beta-Hydrolases"/>
    <property type="match status" value="1"/>
</dbReference>
<evidence type="ECO:0000313" key="7">
    <source>
        <dbReference type="EMBL" id="TBW77901.1"/>
    </source>
</evidence>
<dbReference type="InterPro" id="IPR029058">
    <property type="entry name" value="AB_hydrolase_fold"/>
</dbReference>
<evidence type="ECO:0000313" key="5">
    <source>
        <dbReference type="EMBL" id="NMK54228.1"/>
    </source>
</evidence>
<dbReference type="Gene3D" id="3.40.50.1820">
    <property type="entry name" value="alpha/beta hydrolase"/>
    <property type="match status" value="1"/>
</dbReference>
<reference evidence="9 10" key="2">
    <citation type="submission" date="2020-04" db="EMBL/GenBank/DDBJ databases">
        <title>The Epidemiology and Molecular Characteristics of Linezolid-Resistant Staphylococcus capitis in Huashan Hospital, Shanghai.</title>
        <authorList>
            <person name="Ding L."/>
            <person name="Li P."/>
            <person name="Yang Y."/>
            <person name="Lin D."/>
            <person name="Xu X."/>
        </authorList>
    </citation>
    <scope>NUCLEOTIDE SEQUENCE [LARGE SCALE GENOMIC DNA]</scope>
    <source>
        <strain evidence="6 10">12-86</strain>
        <strain evidence="5 9">17-84</strain>
    </source>
</reference>
<dbReference type="UniPathway" id="UPA00079"/>
<keyword evidence="2 3" id="KW-0456">Lyase</keyword>
<dbReference type="PANTHER" id="PTHR42916:SF1">
    <property type="entry name" value="PROTEIN PHYLLO, CHLOROPLASTIC"/>
    <property type="match status" value="1"/>
</dbReference>
<comment type="subunit">
    <text evidence="3">Monomer.</text>
</comment>
<evidence type="ECO:0000313" key="10">
    <source>
        <dbReference type="Proteomes" id="UP000550736"/>
    </source>
</evidence>
<evidence type="ECO:0000256" key="3">
    <source>
        <dbReference type="HAMAP-Rule" id="MF_01660"/>
    </source>
</evidence>
<accession>A0A7Z8E3K7</accession>
<dbReference type="InterPro" id="IPR000073">
    <property type="entry name" value="AB_hydrolase_1"/>
</dbReference>
<keyword evidence="9" id="KW-1185">Reference proteome</keyword>
<evidence type="ECO:0000256" key="2">
    <source>
        <dbReference type="ARBA" id="ARBA00023239"/>
    </source>
</evidence>
<dbReference type="AlphaFoldDB" id="A0A7Z8E3K7"/>
<comment type="catalytic activity">
    <reaction evidence="3">
        <text>5-enolpyruvoyl-6-hydroxy-2-succinyl-cyclohex-3-ene-1-carboxylate = (1R,6R)-6-hydroxy-2-succinyl-cyclohexa-2,4-diene-1-carboxylate + pyruvate</text>
        <dbReference type="Rhea" id="RHEA:25597"/>
        <dbReference type="ChEBI" id="CHEBI:15361"/>
        <dbReference type="ChEBI" id="CHEBI:58689"/>
        <dbReference type="ChEBI" id="CHEBI:58818"/>
        <dbReference type="EC" id="4.2.99.20"/>
    </reaction>
</comment>
<dbReference type="EC" id="4.2.99.20" evidence="3"/>
<dbReference type="EMBL" id="JABBMI010000058">
    <property type="protein sequence ID" value="NMK54228.1"/>
    <property type="molecule type" value="Genomic_DNA"/>
</dbReference>
<dbReference type="EMBL" id="JABBLX010000001">
    <property type="protein sequence ID" value="NMK96621.1"/>
    <property type="molecule type" value="Genomic_DNA"/>
</dbReference>
<evidence type="ECO:0000259" key="4">
    <source>
        <dbReference type="Pfam" id="PF00561"/>
    </source>
</evidence>
<comment type="caution">
    <text evidence="7">The sequence shown here is derived from an EMBL/GenBank/DDBJ whole genome shotgun (WGS) entry which is preliminary data.</text>
</comment>
<comment type="pathway">
    <text evidence="3">Quinol/quinone metabolism; 1,4-dihydroxy-2-naphthoate biosynthesis; 1,4-dihydroxy-2-naphthoate from chorismate: step 3/7.</text>
</comment>
<protein>
    <recommendedName>
        <fullName evidence="3">Putative 2-succinyl-6-hydroxy-2,4-cyclohexadiene-1-carboxylate synthase</fullName>
        <shortName evidence="3">SHCHC synthase</shortName>
        <ecNumber evidence="3">4.2.99.20</ecNumber>
    </recommendedName>
</protein>
<dbReference type="Pfam" id="PF00561">
    <property type="entry name" value="Abhydrolase_1"/>
    <property type="match status" value="1"/>
</dbReference>
<dbReference type="UniPathway" id="UPA01057">
    <property type="reaction ID" value="UER00900"/>
</dbReference>
<dbReference type="HAMAP" id="MF_01660">
    <property type="entry name" value="MenH"/>
    <property type="match status" value="1"/>
</dbReference>
<comment type="function">
    <text evidence="3">Catalyzes a proton abstraction reaction that results in 2,5-elimination of pyruvate from 2-succinyl-5-enolpyruvyl-6-hydroxy-3-cyclohexene-1-carboxylate (SEPHCHC) and the formation of 2-succinyl-6-hydroxy-2,4-cyclohexadiene-1-carboxylate (SHCHC).</text>
</comment>
<dbReference type="Proteomes" id="UP000538955">
    <property type="component" value="Unassembled WGS sequence"/>
</dbReference>
<comment type="similarity">
    <text evidence="3">Belongs to the AB hydrolase superfamily. MenH family.</text>
</comment>
<keyword evidence="1 3" id="KW-0474">Menaquinone biosynthesis</keyword>
<evidence type="ECO:0000313" key="9">
    <source>
        <dbReference type="Proteomes" id="UP000538955"/>
    </source>
</evidence>
<evidence type="ECO:0000256" key="1">
    <source>
        <dbReference type="ARBA" id="ARBA00022428"/>
    </source>
</evidence>
<evidence type="ECO:0000313" key="8">
    <source>
        <dbReference type="Proteomes" id="UP000291949"/>
    </source>
</evidence>
<dbReference type="Proteomes" id="UP000291949">
    <property type="component" value="Unassembled WGS sequence"/>
</dbReference>
<feature type="domain" description="AB hydrolase-1" evidence="4">
    <location>
        <begin position="16"/>
        <end position="249"/>
    </location>
</feature>
<evidence type="ECO:0000313" key="6">
    <source>
        <dbReference type="EMBL" id="NMK96621.1"/>
    </source>
</evidence>
<dbReference type="EMBL" id="SCHC01000001">
    <property type="protein sequence ID" value="TBW77901.1"/>
    <property type="molecule type" value="Genomic_DNA"/>
</dbReference>
<reference evidence="7 8" key="1">
    <citation type="journal article" date="2019" name="Sci. Transl. Med.">
        <title>Quorum sensing between bacterial species on the skin protects against epidermal injury in atopic dermatitis.</title>
        <authorList>
            <person name="Williams M.R."/>
        </authorList>
    </citation>
    <scope>NUCLEOTIDE SEQUENCE [LARGE SCALE GENOMIC DNA]</scope>
    <source>
        <strain evidence="7 8">H8</strain>
    </source>
</reference>
<gene>
    <name evidence="3 7" type="primary">menH</name>
    <name evidence="7" type="ORF">EQ811_02220</name>
    <name evidence="6" type="ORF">HHM13_00715</name>
    <name evidence="5" type="ORF">HHM24_05595</name>
</gene>
<dbReference type="PANTHER" id="PTHR42916">
    <property type="entry name" value="2-SUCCINYL-5-ENOLPYRUVYL-6-HYDROXY-3-CYCLOHEXENE-1-CARBOXYLATE SYNTHASE"/>
    <property type="match status" value="1"/>
</dbReference>
<name>A0A7Z8E3K7_STACP</name>
<dbReference type="Proteomes" id="UP000550736">
    <property type="component" value="Unassembled WGS sequence"/>
</dbReference>
<dbReference type="RefSeq" id="WP_030065155.1">
    <property type="nucleotide sequence ID" value="NZ_AP014956.1"/>
</dbReference>
<dbReference type="NCBIfam" id="TIGR03695">
    <property type="entry name" value="menH_SHCHC"/>
    <property type="match status" value="1"/>
</dbReference>
<organism evidence="7 8">
    <name type="scientific">Staphylococcus capitis</name>
    <dbReference type="NCBI Taxonomy" id="29388"/>
    <lineage>
        <taxon>Bacteria</taxon>
        <taxon>Bacillati</taxon>
        <taxon>Bacillota</taxon>
        <taxon>Bacilli</taxon>
        <taxon>Bacillales</taxon>
        <taxon>Staphylococcaceae</taxon>
        <taxon>Staphylococcus</taxon>
    </lineage>
</organism>
<dbReference type="GO" id="GO:0009234">
    <property type="term" value="P:menaquinone biosynthetic process"/>
    <property type="evidence" value="ECO:0007669"/>
    <property type="project" value="UniProtKB-UniRule"/>
</dbReference>
<sequence length="267" mass="30336">MLHYNFFKSQNDSKQLLVMLHGFISDSTTYDSHIEQLRQHVNVLTIDLPGHGQDTSDMSDTWDFPYIAHALDEVLSQYHMYDVYLLGYSMGGRVALYYALNGSVALRGLLLESTSAGIQSEADKVERVQVDAARAKVLEIAGLEIFVNDWEKLPLFRSQYELDAEVRKAIRANRMSQNPVRLAKALRDYGTGNMPNLWPQVSSLRVRTLILTGEKDEKFVQIGQKLKEEIPNSRTVQVSDVGHTIHVEDSTEFDTIILGFLKEEQND</sequence>
<comment type="pathway">
    <text evidence="3">Quinol/quinone metabolism; menaquinone biosynthesis.</text>
</comment>
<proteinExistence type="inferred from homology"/>